<evidence type="ECO:0000256" key="4">
    <source>
        <dbReference type="ARBA" id="ARBA00022519"/>
    </source>
</evidence>
<dbReference type="GO" id="GO:0005886">
    <property type="term" value="C:plasma membrane"/>
    <property type="evidence" value="ECO:0007669"/>
    <property type="project" value="UniProtKB-SubCell"/>
</dbReference>
<feature type="transmembrane region" description="Helical" evidence="9">
    <location>
        <begin position="102"/>
        <end position="124"/>
    </location>
</feature>
<dbReference type="EMBL" id="SBLC01000038">
    <property type="protein sequence ID" value="RWY38413.1"/>
    <property type="molecule type" value="Genomic_DNA"/>
</dbReference>
<keyword evidence="6 9" id="KW-1133">Transmembrane helix</keyword>
<evidence type="ECO:0000256" key="7">
    <source>
        <dbReference type="ARBA" id="ARBA00023136"/>
    </source>
</evidence>
<gene>
    <name evidence="11" type="ORF">EP867_16405</name>
</gene>
<keyword evidence="5 9" id="KW-0812">Transmembrane</keyword>
<keyword evidence="7 9" id="KW-0472">Membrane</keyword>
<proteinExistence type="inferred from homology"/>
<comment type="function">
    <text evidence="9">Part of the tripartite ATP-independent periplasmic (TRAP) transport system.</text>
</comment>
<dbReference type="AlphaFoldDB" id="A0A451GHI3"/>
<dbReference type="Pfam" id="PF04290">
    <property type="entry name" value="DctQ"/>
    <property type="match status" value="1"/>
</dbReference>
<keyword evidence="3" id="KW-1003">Cell membrane</keyword>
<evidence type="ECO:0000256" key="5">
    <source>
        <dbReference type="ARBA" id="ARBA00022692"/>
    </source>
</evidence>
<evidence type="ECO:0000256" key="2">
    <source>
        <dbReference type="ARBA" id="ARBA00022448"/>
    </source>
</evidence>
<organism evidence="11 12">
    <name type="scientific">Falsigemmobacter intermedius</name>
    <dbReference type="NCBI Taxonomy" id="1553448"/>
    <lineage>
        <taxon>Bacteria</taxon>
        <taxon>Pseudomonadati</taxon>
        <taxon>Pseudomonadota</taxon>
        <taxon>Alphaproteobacteria</taxon>
        <taxon>Rhodobacterales</taxon>
        <taxon>Paracoccaceae</taxon>
        <taxon>Falsigemmobacter</taxon>
    </lineage>
</organism>
<evidence type="ECO:0000259" key="10">
    <source>
        <dbReference type="Pfam" id="PF04290"/>
    </source>
</evidence>
<dbReference type="PANTHER" id="PTHR35011">
    <property type="entry name" value="2,3-DIKETO-L-GULONATE TRAP TRANSPORTER SMALL PERMEASE PROTEIN YIAM"/>
    <property type="match status" value="1"/>
</dbReference>
<dbReference type="OrthoDB" id="7159137at2"/>
<reference evidence="11 12" key="1">
    <citation type="journal article" date="2015" name="Int. J. Syst. Evol. Microbiol.">
        <title>Gemmobacter intermedius sp. nov., isolated from a white stork (Ciconia ciconia).</title>
        <authorList>
            <person name="Kampfer P."/>
            <person name="Jerzak L."/>
            <person name="Wilharm G."/>
            <person name="Golke J."/>
            <person name="Busse H.J."/>
            <person name="Glaeser S.P."/>
        </authorList>
    </citation>
    <scope>NUCLEOTIDE SEQUENCE [LARGE SCALE GENOMIC DNA]</scope>
    <source>
        <strain evidence="11 12">119/4</strain>
    </source>
</reference>
<accession>A0A451GHI3</accession>
<keyword evidence="4 9" id="KW-0997">Cell inner membrane</keyword>
<dbReference type="InterPro" id="IPR055348">
    <property type="entry name" value="DctQ"/>
</dbReference>
<feature type="domain" description="Tripartite ATP-independent periplasmic transporters DctQ component" evidence="10">
    <location>
        <begin position="41"/>
        <end position="172"/>
    </location>
</feature>
<comment type="subcellular location">
    <subcellularLocation>
        <location evidence="1 9">Cell inner membrane</location>
        <topology evidence="1 9">Multi-pass membrane protein</topology>
    </subcellularLocation>
</comment>
<dbReference type="GO" id="GO:0022857">
    <property type="term" value="F:transmembrane transporter activity"/>
    <property type="evidence" value="ECO:0007669"/>
    <property type="project" value="UniProtKB-UniRule"/>
</dbReference>
<feature type="transmembrane region" description="Helical" evidence="9">
    <location>
        <begin position="145"/>
        <end position="165"/>
    </location>
</feature>
<name>A0A451GHI3_9RHOB</name>
<evidence type="ECO:0000313" key="11">
    <source>
        <dbReference type="EMBL" id="RWY38413.1"/>
    </source>
</evidence>
<keyword evidence="2 9" id="KW-0813">Transport</keyword>
<dbReference type="RefSeq" id="WP_128490551.1">
    <property type="nucleotide sequence ID" value="NZ_JBHLXB010000046.1"/>
</dbReference>
<keyword evidence="12" id="KW-1185">Reference proteome</keyword>
<dbReference type="PANTHER" id="PTHR35011:SF10">
    <property type="entry name" value="TRAP TRANSPORTER SMALL PERMEASE PROTEIN"/>
    <property type="match status" value="1"/>
</dbReference>
<evidence type="ECO:0000256" key="9">
    <source>
        <dbReference type="RuleBase" id="RU369079"/>
    </source>
</evidence>
<evidence type="ECO:0000256" key="3">
    <source>
        <dbReference type="ARBA" id="ARBA00022475"/>
    </source>
</evidence>
<dbReference type="InterPro" id="IPR007387">
    <property type="entry name" value="TRAP_DctQ"/>
</dbReference>
<evidence type="ECO:0000256" key="8">
    <source>
        <dbReference type="ARBA" id="ARBA00038436"/>
    </source>
</evidence>
<dbReference type="Proteomes" id="UP000287168">
    <property type="component" value="Unassembled WGS sequence"/>
</dbReference>
<dbReference type="GO" id="GO:0015740">
    <property type="term" value="P:C4-dicarboxylate transport"/>
    <property type="evidence" value="ECO:0007669"/>
    <property type="project" value="TreeGrafter"/>
</dbReference>
<comment type="caution">
    <text evidence="11">The sequence shown here is derived from an EMBL/GenBank/DDBJ whole genome shotgun (WGS) entry which is preliminary data.</text>
</comment>
<comment type="similarity">
    <text evidence="8 9">Belongs to the TRAP transporter small permease family.</text>
</comment>
<sequence>MSGTLPGAVSGPREGDAFIRVVHSISRLCGVAAAGLLIAALLVTCHMIIVRSFLGQSTIWQTETVIYLTIGAICVGLPYVQMLRGHVNVDLIPLAMGPKLRLIWMVLILIVSIVVVAMIAWYSWEYLHQAWKRNWKSPTVWAPRIWFVWTAMPLGFGLLLLQLIADLWGQLRGYERPFWLEGK</sequence>
<feature type="transmembrane region" description="Helical" evidence="9">
    <location>
        <begin position="65"/>
        <end position="82"/>
    </location>
</feature>
<evidence type="ECO:0000313" key="12">
    <source>
        <dbReference type="Proteomes" id="UP000287168"/>
    </source>
</evidence>
<evidence type="ECO:0000256" key="1">
    <source>
        <dbReference type="ARBA" id="ARBA00004429"/>
    </source>
</evidence>
<comment type="subunit">
    <text evidence="9">The complex comprises the extracytoplasmic solute receptor protein and the two transmembrane proteins.</text>
</comment>
<evidence type="ECO:0000256" key="6">
    <source>
        <dbReference type="ARBA" id="ARBA00022989"/>
    </source>
</evidence>
<protein>
    <recommendedName>
        <fullName evidence="9">TRAP transporter small permease protein</fullName>
    </recommendedName>
</protein>
<feature type="transmembrane region" description="Helical" evidence="9">
    <location>
        <begin position="31"/>
        <end position="53"/>
    </location>
</feature>